<organism evidence="8 9">
    <name type="scientific">Pseudomonas marginalis</name>
    <name type="common">Pseudomonas panacis</name>
    <dbReference type="NCBI Taxonomy" id="298"/>
    <lineage>
        <taxon>Bacteria</taxon>
        <taxon>Pseudomonadati</taxon>
        <taxon>Pseudomonadota</taxon>
        <taxon>Gammaproteobacteria</taxon>
        <taxon>Pseudomonadales</taxon>
        <taxon>Pseudomonadaceae</taxon>
        <taxon>Pseudomonas</taxon>
    </lineage>
</organism>
<dbReference type="PRINTS" id="PR00682">
    <property type="entry name" value="IPNSYNTHASE"/>
</dbReference>
<evidence type="ECO:0000313" key="9">
    <source>
        <dbReference type="Proteomes" id="UP000316123"/>
    </source>
</evidence>
<comment type="similarity">
    <text evidence="1 6">Belongs to the iron/ascorbate-dependent oxidoreductase family.</text>
</comment>
<dbReference type="OrthoDB" id="21825at2"/>
<evidence type="ECO:0000256" key="6">
    <source>
        <dbReference type="RuleBase" id="RU003682"/>
    </source>
</evidence>
<dbReference type="RefSeq" id="WP_065927451.1">
    <property type="nucleotide sequence ID" value="NZ_FNSU01000003.1"/>
</dbReference>
<proteinExistence type="inferred from homology"/>
<comment type="subunit">
    <text evidence="2">Monomer.</text>
</comment>
<evidence type="ECO:0000256" key="4">
    <source>
        <dbReference type="ARBA" id="ARBA00023002"/>
    </source>
</evidence>
<dbReference type="EMBL" id="VFEQ01000009">
    <property type="protein sequence ID" value="TWR58993.1"/>
    <property type="molecule type" value="Genomic_DNA"/>
</dbReference>
<dbReference type="InterPro" id="IPR027443">
    <property type="entry name" value="IPNS-like_sf"/>
</dbReference>
<dbReference type="InterPro" id="IPR026992">
    <property type="entry name" value="DIOX_N"/>
</dbReference>
<comment type="caution">
    <text evidence="8">The sequence shown here is derived from an EMBL/GenBank/DDBJ whole genome shotgun (WGS) entry which is preliminary data.</text>
</comment>
<gene>
    <name evidence="8" type="ORF">FIV41_15720</name>
</gene>
<evidence type="ECO:0000259" key="7">
    <source>
        <dbReference type="PROSITE" id="PS51471"/>
    </source>
</evidence>
<keyword evidence="5 6" id="KW-0408">Iron</keyword>
<evidence type="ECO:0000313" key="8">
    <source>
        <dbReference type="EMBL" id="TWR58993.1"/>
    </source>
</evidence>
<dbReference type="InterPro" id="IPR044861">
    <property type="entry name" value="IPNS-like_FE2OG_OXY"/>
</dbReference>
<dbReference type="Pfam" id="PF14226">
    <property type="entry name" value="DIOX_N"/>
    <property type="match status" value="1"/>
</dbReference>
<evidence type="ECO:0000256" key="3">
    <source>
        <dbReference type="ARBA" id="ARBA00022723"/>
    </source>
</evidence>
<dbReference type="Pfam" id="PF03171">
    <property type="entry name" value="2OG-FeII_Oxy"/>
    <property type="match status" value="1"/>
</dbReference>
<name>A0A9X9BR05_PSEMA</name>
<evidence type="ECO:0000256" key="2">
    <source>
        <dbReference type="ARBA" id="ARBA00011245"/>
    </source>
</evidence>
<feature type="domain" description="Fe2OG dioxygenase" evidence="7">
    <location>
        <begin position="181"/>
        <end position="279"/>
    </location>
</feature>
<dbReference type="GO" id="GO:0046872">
    <property type="term" value="F:metal ion binding"/>
    <property type="evidence" value="ECO:0007669"/>
    <property type="project" value="UniProtKB-KW"/>
</dbReference>
<evidence type="ECO:0000256" key="1">
    <source>
        <dbReference type="ARBA" id="ARBA00008056"/>
    </source>
</evidence>
<sequence>MPDQTPKAANFNRIPLVDIAGLYSDDITQRQAVAEELGNAARAVGFLYIKNHGIESSLIDGVRHAAKDLFAQSLAYKMQHYIGTSRSHKGFVPEGEEVYAKGKPDHKEAFDIGFEVGEDDPLVRAGTPLIGANEWPDLPGFRPAVEAYYAAVFALGRRLFKGFALALGLEEDYFEALVTRPPSKLRLIHYPFDLAAQDAPGIGAHTDYECFTILLADKPGLEVMNDQGQWIDAPPVDGAFVVNIGDMLEVMTAGTFVATAHRVRTVSEERYAFPLFYACDFHTQIKPLPQFLEGAFLEGARDYQEITIGEHMFGQALQTYQYLRRKVEQGELTLYEKARKPSSFGHLKSQAQDAS</sequence>
<dbReference type="SUPFAM" id="SSF51197">
    <property type="entry name" value="Clavaminate synthase-like"/>
    <property type="match status" value="1"/>
</dbReference>
<keyword evidence="4 6" id="KW-0560">Oxidoreductase</keyword>
<dbReference type="Proteomes" id="UP000316123">
    <property type="component" value="Unassembled WGS sequence"/>
</dbReference>
<dbReference type="InterPro" id="IPR005123">
    <property type="entry name" value="Oxoglu/Fe-dep_dioxygenase_dom"/>
</dbReference>
<keyword evidence="3 6" id="KW-0479">Metal-binding</keyword>
<dbReference type="Gene3D" id="2.60.120.330">
    <property type="entry name" value="B-lactam Antibiotic, Isopenicillin N Synthase, Chain"/>
    <property type="match status" value="1"/>
</dbReference>
<accession>A0A9X9BR05</accession>
<dbReference type="GO" id="GO:0016491">
    <property type="term" value="F:oxidoreductase activity"/>
    <property type="evidence" value="ECO:0007669"/>
    <property type="project" value="UniProtKB-KW"/>
</dbReference>
<dbReference type="PANTHER" id="PTHR10209:SF881">
    <property type="entry name" value="FI07970P-RELATED"/>
    <property type="match status" value="1"/>
</dbReference>
<dbReference type="AlphaFoldDB" id="A0A9X9BR05"/>
<evidence type="ECO:0000256" key="5">
    <source>
        <dbReference type="ARBA" id="ARBA00023004"/>
    </source>
</evidence>
<protein>
    <submittedName>
        <fullName evidence="8">Isopenicillin N synthase family oxygenase</fullName>
    </submittedName>
</protein>
<dbReference type="PANTHER" id="PTHR10209">
    <property type="entry name" value="OXIDOREDUCTASE, 2OG-FE II OXYGENASE FAMILY PROTEIN"/>
    <property type="match status" value="1"/>
</dbReference>
<dbReference type="PROSITE" id="PS51471">
    <property type="entry name" value="FE2OG_OXY"/>
    <property type="match status" value="1"/>
</dbReference>
<reference evidence="8 9" key="1">
    <citation type="submission" date="2019-06" db="EMBL/GenBank/DDBJ databases">
        <title>Pseudomonas bimorpha sp. nov. isolated from bovine raw milk and skim milk concentrate.</title>
        <authorList>
            <person name="Hofmann K."/>
            <person name="Huptas C."/>
            <person name="Doll E."/>
            <person name="Scherer S."/>
            <person name="Wenning M."/>
        </authorList>
    </citation>
    <scope>NUCLEOTIDE SEQUENCE [LARGE SCALE GENOMIC DNA]</scope>
    <source>
        <strain evidence="8 9">DSM 13124</strain>
    </source>
</reference>